<dbReference type="GO" id="GO:0016020">
    <property type="term" value="C:membrane"/>
    <property type="evidence" value="ECO:0007669"/>
    <property type="project" value="TreeGrafter"/>
</dbReference>
<keyword evidence="3" id="KW-0378">Hydrolase</keyword>
<evidence type="ECO:0000313" key="4">
    <source>
        <dbReference type="Proteomes" id="UP000315017"/>
    </source>
</evidence>
<dbReference type="SUPFAM" id="SSF53474">
    <property type="entry name" value="alpha/beta-Hydrolases"/>
    <property type="match status" value="1"/>
</dbReference>
<dbReference type="RefSeq" id="WP_238397850.1">
    <property type="nucleotide sequence ID" value="NZ_CP036274.1"/>
</dbReference>
<dbReference type="KEGG" id="aagg:ETAA8_03700"/>
<dbReference type="PANTHER" id="PTHR43798">
    <property type="entry name" value="MONOACYLGLYCEROL LIPASE"/>
    <property type="match status" value="1"/>
</dbReference>
<dbReference type="InterPro" id="IPR000073">
    <property type="entry name" value="AB_hydrolase_1"/>
</dbReference>
<keyword evidence="1" id="KW-0472">Membrane</keyword>
<dbReference type="InterPro" id="IPR050266">
    <property type="entry name" value="AB_hydrolase_sf"/>
</dbReference>
<evidence type="ECO:0000313" key="3">
    <source>
        <dbReference type="EMBL" id="QDU25306.1"/>
    </source>
</evidence>
<name>A0A517Y527_9BACT</name>
<organism evidence="3 4">
    <name type="scientific">Anatilimnocola aggregata</name>
    <dbReference type="NCBI Taxonomy" id="2528021"/>
    <lineage>
        <taxon>Bacteria</taxon>
        <taxon>Pseudomonadati</taxon>
        <taxon>Planctomycetota</taxon>
        <taxon>Planctomycetia</taxon>
        <taxon>Pirellulales</taxon>
        <taxon>Pirellulaceae</taxon>
        <taxon>Anatilimnocola</taxon>
    </lineage>
</organism>
<dbReference type="InterPro" id="IPR029058">
    <property type="entry name" value="AB_hydrolase_fold"/>
</dbReference>
<feature type="transmembrane region" description="Helical" evidence="1">
    <location>
        <begin position="71"/>
        <end position="91"/>
    </location>
</feature>
<feature type="transmembrane region" description="Helical" evidence="1">
    <location>
        <begin position="6"/>
        <end position="27"/>
    </location>
</feature>
<dbReference type="PANTHER" id="PTHR43798:SF33">
    <property type="entry name" value="HYDROLASE, PUTATIVE (AFU_ORTHOLOGUE AFUA_2G14860)-RELATED"/>
    <property type="match status" value="1"/>
</dbReference>
<dbReference type="Gene3D" id="3.40.50.1820">
    <property type="entry name" value="alpha/beta hydrolase"/>
    <property type="match status" value="1"/>
</dbReference>
<feature type="domain" description="AB hydrolase-1" evidence="2">
    <location>
        <begin position="133"/>
        <end position="383"/>
    </location>
</feature>
<dbReference type="AlphaFoldDB" id="A0A517Y527"/>
<sequence>MPFSVLRVWGLGVLGWALLGLGVYLGYETYREFSRPVAIAVEPKSDLAIQSEINREVLRERQPLPQNWKKWAFLGGCAVCIAISVGGYLPIRFFLGKPMSKSAAELSTDSSFMVDRPDGSQLHVEIYGQTKGPTLLLTHGWSLDGTAWDYVKTDLARNHRLVVWELAGMGRSRGPTNHDFSLDKMARDLEAVLQATCAGSPVILVGHSIGGMVSQTFCRIYAKQLGSWVQGIVLLHTTYTNPLRTNLAATFTTAVESAVIVPLNYVTIYLAPVAWLSNWQSYFNGSLHVFTRFASFSGKQTREQVEHGARLAAEAWPAAVARGNLGMLKFNEEATLPQVEIPVLVIGGIQDRMTLHSASEHLQNLLPNDRPFSVDGGHLGHWEQSARVSEAIGEFATQLFTASPAVIRDSQVVAE</sequence>
<accession>A0A517Y527</accession>
<keyword evidence="1" id="KW-0812">Transmembrane</keyword>
<dbReference type="GO" id="GO:0004064">
    <property type="term" value="F:arylesterase activity"/>
    <property type="evidence" value="ECO:0007669"/>
    <property type="project" value="UniProtKB-EC"/>
</dbReference>
<evidence type="ECO:0000256" key="1">
    <source>
        <dbReference type="SAM" id="Phobius"/>
    </source>
</evidence>
<dbReference type="EMBL" id="CP036274">
    <property type="protein sequence ID" value="QDU25306.1"/>
    <property type="molecule type" value="Genomic_DNA"/>
</dbReference>
<proteinExistence type="predicted"/>
<dbReference type="Pfam" id="PF00561">
    <property type="entry name" value="Abhydrolase_1"/>
    <property type="match status" value="1"/>
</dbReference>
<gene>
    <name evidence="3" type="ORF">ETAA8_03700</name>
</gene>
<keyword evidence="1" id="KW-1133">Transmembrane helix</keyword>
<dbReference type="EC" id="3.1.1.2" evidence="3"/>
<keyword evidence="4" id="KW-1185">Reference proteome</keyword>
<reference evidence="3 4" key="1">
    <citation type="submission" date="2019-02" db="EMBL/GenBank/DDBJ databases">
        <title>Deep-cultivation of Planctomycetes and their phenomic and genomic characterization uncovers novel biology.</title>
        <authorList>
            <person name="Wiegand S."/>
            <person name="Jogler M."/>
            <person name="Boedeker C."/>
            <person name="Pinto D."/>
            <person name="Vollmers J."/>
            <person name="Rivas-Marin E."/>
            <person name="Kohn T."/>
            <person name="Peeters S.H."/>
            <person name="Heuer A."/>
            <person name="Rast P."/>
            <person name="Oberbeckmann S."/>
            <person name="Bunk B."/>
            <person name="Jeske O."/>
            <person name="Meyerdierks A."/>
            <person name="Storesund J.E."/>
            <person name="Kallscheuer N."/>
            <person name="Luecker S."/>
            <person name="Lage O.M."/>
            <person name="Pohl T."/>
            <person name="Merkel B.J."/>
            <person name="Hornburger P."/>
            <person name="Mueller R.-W."/>
            <person name="Bruemmer F."/>
            <person name="Labrenz M."/>
            <person name="Spormann A.M."/>
            <person name="Op den Camp H."/>
            <person name="Overmann J."/>
            <person name="Amann R."/>
            <person name="Jetten M.S.M."/>
            <person name="Mascher T."/>
            <person name="Medema M.H."/>
            <person name="Devos D.P."/>
            <person name="Kaster A.-K."/>
            <person name="Ovreas L."/>
            <person name="Rohde M."/>
            <person name="Galperin M.Y."/>
            <person name="Jogler C."/>
        </authorList>
    </citation>
    <scope>NUCLEOTIDE SEQUENCE [LARGE SCALE GENOMIC DNA]</scope>
    <source>
        <strain evidence="3 4">ETA_A8</strain>
    </source>
</reference>
<evidence type="ECO:0000259" key="2">
    <source>
        <dbReference type="Pfam" id="PF00561"/>
    </source>
</evidence>
<dbReference type="Proteomes" id="UP000315017">
    <property type="component" value="Chromosome"/>
</dbReference>
<protein>
    <submittedName>
        <fullName evidence="3">Arylesterase</fullName>
        <ecNumber evidence="3">3.1.1.2</ecNumber>
    </submittedName>
</protein>